<reference evidence="1 4" key="1">
    <citation type="submission" date="2016-08" db="EMBL/GenBank/DDBJ databases">
        <title>Candidatus Dactylopiibacterium carminicum genome sequence.</title>
        <authorList>
            <person name="Ramirez-Puebla S.T."/>
            <person name="Ormeno-Orrillo E."/>
            <person name="Vera-Ponce De Leon A."/>
            <person name="Luis L."/>
            <person name="Sanchez-Flores A."/>
            <person name="Monica R."/>
            <person name="Martinez-Romero E."/>
        </authorList>
    </citation>
    <scope>NUCLEOTIDE SEQUENCE [LARGE SCALE GENOMIC DNA]</scope>
    <source>
        <strain evidence="1">END1</strain>
    </source>
</reference>
<accession>A0A272EYI1</accession>
<name>A0A272EYI1_9RHOO</name>
<proteinExistence type="predicted"/>
<gene>
    <name evidence="1" type="ORF">BGI27_01395</name>
    <name evidence="2" type="ORF">CGU29_01775</name>
</gene>
<dbReference type="EMBL" id="MDUX01000003">
    <property type="protein sequence ID" value="KAF7600566.1"/>
    <property type="molecule type" value="Genomic_DNA"/>
</dbReference>
<dbReference type="AlphaFoldDB" id="A0A272EYI1"/>
<dbReference type="Proteomes" id="UP000216107">
    <property type="component" value="Unassembled WGS sequence"/>
</dbReference>
<evidence type="ECO:0000313" key="1">
    <source>
        <dbReference type="EMBL" id="KAF7600566.1"/>
    </source>
</evidence>
<evidence type="ECO:0000313" key="2">
    <source>
        <dbReference type="EMBL" id="PAS95198.1"/>
    </source>
</evidence>
<sequence length="118" mass="12781">MSLPDDEPCLSCGACCASLRVSFHHSQLLSEGGYVPDVLANAETCTTWRMRGTDESPPRCMALEGSVGDAVRCSIYDCRPDPCREFAPHGLYGISNAECSRVRRRYGLSPLPAPEGLS</sequence>
<keyword evidence="4" id="KW-1185">Reference proteome</keyword>
<dbReference type="Proteomes" id="UP000623509">
    <property type="component" value="Unassembled WGS sequence"/>
</dbReference>
<dbReference type="RefSeq" id="WP_095523135.1">
    <property type="nucleotide sequence ID" value="NZ_MDUX01000003.1"/>
</dbReference>
<evidence type="ECO:0000313" key="3">
    <source>
        <dbReference type="Proteomes" id="UP000216107"/>
    </source>
</evidence>
<dbReference type="OrthoDB" id="196483at2"/>
<dbReference type="EMBL" id="NMRN01000002">
    <property type="protein sequence ID" value="PAS95198.1"/>
    <property type="molecule type" value="Genomic_DNA"/>
</dbReference>
<comment type="caution">
    <text evidence="2">The sequence shown here is derived from an EMBL/GenBank/DDBJ whole genome shotgun (WGS) entry which is preliminary data.</text>
</comment>
<organism evidence="2 3">
    <name type="scientific">Candidatus Dactylopiibacterium carminicum</name>
    <dbReference type="NCBI Taxonomy" id="857335"/>
    <lineage>
        <taxon>Bacteria</taxon>
        <taxon>Pseudomonadati</taxon>
        <taxon>Pseudomonadota</taxon>
        <taxon>Betaproteobacteria</taxon>
        <taxon>Rhodocyclales</taxon>
        <taxon>Rhodocyclaceae</taxon>
        <taxon>Candidatus Dactylopiibacterium</taxon>
    </lineage>
</organism>
<dbReference type="InterPro" id="IPR005358">
    <property type="entry name" value="Puta_zinc/iron-chelating_dom"/>
</dbReference>
<reference evidence="2 3" key="2">
    <citation type="submission" date="2017-07" db="EMBL/GenBank/DDBJ databases">
        <title>Candidatus Dactylopiibacterium carminicum, a nitrogen-fixing symbiont of the cochineal insect Dactylopius coccus and Dactylopius opuntiae (Hemiptera: Coccoidea: Dactylopiidae).</title>
        <authorList>
            <person name="Vera A."/>
        </authorList>
    </citation>
    <scope>NUCLEOTIDE SEQUENCE [LARGE SCALE GENOMIC DNA]</scope>
    <source>
        <strain evidence="2 3">NFDCM</strain>
    </source>
</reference>
<dbReference type="Pfam" id="PF03692">
    <property type="entry name" value="CxxCxxCC"/>
    <property type="match status" value="1"/>
</dbReference>
<evidence type="ECO:0000313" key="4">
    <source>
        <dbReference type="Proteomes" id="UP000623509"/>
    </source>
</evidence>
<protein>
    <submittedName>
        <fullName evidence="1">YkgJ family cysteine cluster protein</fullName>
    </submittedName>
    <submittedName>
        <fullName evidence="2">Zinc/iron-chelating domain-containing protein</fullName>
    </submittedName>
</protein>